<keyword evidence="5" id="KW-0597">Phosphoprotein</keyword>
<dbReference type="EC" id="2.7.13.3" evidence="14"/>
<dbReference type="SMART" id="SM00304">
    <property type="entry name" value="HAMP"/>
    <property type="match status" value="1"/>
</dbReference>
<dbReference type="PANTHER" id="PTHR24421">
    <property type="entry name" value="NITRATE/NITRITE SENSOR PROTEIN NARX-RELATED"/>
    <property type="match status" value="1"/>
</dbReference>
<dbReference type="SUPFAM" id="SSF55874">
    <property type="entry name" value="ATPase domain of HSP90 chaperone/DNA topoisomerase II/histidine kinase"/>
    <property type="match status" value="1"/>
</dbReference>
<evidence type="ECO:0000256" key="11">
    <source>
        <dbReference type="ARBA" id="ARBA00022989"/>
    </source>
</evidence>
<dbReference type="GO" id="GO:0046983">
    <property type="term" value="F:protein dimerization activity"/>
    <property type="evidence" value="ECO:0007669"/>
    <property type="project" value="UniProtKB-UniRule"/>
</dbReference>
<organism evidence="18 19">
    <name type="scientific">Kosakonia cowanii JCM 10956 = DSM 18146</name>
    <dbReference type="NCBI Taxonomy" id="1300165"/>
    <lineage>
        <taxon>Bacteria</taxon>
        <taxon>Pseudomonadati</taxon>
        <taxon>Pseudomonadota</taxon>
        <taxon>Gammaproteobacteria</taxon>
        <taxon>Enterobacterales</taxon>
        <taxon>Enterobacteriaceae</taxon>
        <taxon>Kosakonia</taxon>
    </lineage>
</organism>
<dbReference type="Pfam" id="PF02518">
    <property type="entry name" value="HATPase_c"/>
    <property type="match status" value="1"/>
</dbReference>
<dbReference type="CDD" id="cd16917">
    <property type="entry name" value="HATPase_UhpB-NarQ-NarX-like"/>
    <property type="match status" value="1"/>
</dbReference>
<dbReference type="InterPro" id="IPR036890">
    <property type="entry name" value="HATPase_C_sf"/>
</dbReference>
<dbReference type="AlphaFoldDB" id="A0A807LJG7"/>
<dbReference type="GO" id="GO:0005524">
    <property type="term" value="F:ATP binding"/>
    <property type="evidence" value="ECO:0007669"/>
    <property type="project" value="UniProtKB-UniRule"/>
</dbReference>
<evidence type="ECO:0000256" key="14">
    <source>
        <dbReference type="PIRNR" id="PIRNR003167"/>
    </source>
</evidence>
<accession>A0A807LJG7</accession>
<evidence type="ECO:0000256" key="5">
    <source>
        <dbReference type="ARBA" id="ARBA00022553"/>
    </source>
</evidence>
<evidence type="ECO:0000256" key="9">
    <source>
        <dbReference type="ARBA" id="ARBA00022777"/>
    </source>
</evidence>
<dbReference type="PROSITE" id="PS50885">
    <property type="entry name" value="HAMP"/>
    <property type="match status" value="1"/>
</dbReference>
<evidence type="ECO:0000259" key="16">
    <source>
        <dbReference type="PROSITE" id="PS50109"/>
    </source>
</evidence>
<dbReference type="SMART" id="SM00387">
    <property type="entry name" value="HATPase_c"/>
    <property type="match status" value="1"/>
</dbReference>
<evidence type="ECO:0000256" key="3">
    <source>
        <dbReference type="ARBA" id="ARBA00022475"/>
    </source>
</evidence>
<feature type="domain" description="HAMP" evidence="17">
    <location>
        <begin position="176"/>
        <end position="228"/>
    </location>
</feature>
<keyword evidence="3 14" id="KW-1003">Cell membrane</keyword>
<dbReference type="Pfam" id="PF13675">
    <property type="entry name" value="PilJ"/>
    <property type="match status" value="1"/>
</dbReference>
<keyword evidence="11 15" id="KW-1133">Transmembrane helix</keyword>
<evidence type="ECO:0000256" key="15">
    <source>
        <dbReference type="SAM" id="Phobius"/>
    </source>
</evidence>
<keyword evidence="19" id="KW-1185">Reference proteome</keyword>
<dbReference type="Pfam" id="PF00672">
    <property type="entry name" value="HAMP"/>
    <property type="match status" value="1"/>
</dbReference>
<dbReference type="Gene3D" id="1.10.287.130">
    <property type="match status" value="1"/>
</dbReference>
<name>A0A807LJG7_9ENTR</name>
<evidence type="ECO:0000313" key="19">
    <source>
        <dbReference type="Proteomes" id="UP000187148"/>
    </source>
</evidence>
<keyword evidence="9 14" id="KW-0418">Kinase</keyword>
<feature type="transmembrane region" description="Helical" evidence="15">
    <location>
        <begin position="154"/>
        <end position="174"/>
    </location>
</feature>
<dbReference type="Gene3D" id="1.20.5.1930">
    <property type="match status" value="1"/>
</dbReference>
<dbReference type="Proteomes" id="UP000187148">
    <property type="component" value="Chromosome"/>
</dbReference>
<evidence type="ECO:0000313" key="18">
    <source>
        <dbReference type="EMBL" id="APZ06736.1"/>
    </source>
</evidence>
<dbReference type="InterPro" id="IPR003594">
    <property type="entry name" value="HATPase_dom"/>
</dbReference>
<dbReference type="NCBIfam" id="NF007896">
    <property type="entry name" value="PRK10600.1"/>
    <property type="match status" value="1"/>
</dbReference>
<dbReference type="InterPro" id="IPR029095">
    <property type="entry name" value="NarX-like_N"/>
</dbReference>
<comment type="catalytic activity">
    <reaction evidence="1 14">
        <text>ATP + protein L-histidine = ADP + protein N-phospho-L-histidine.</text>
        <dbReference type="EC" id="2.7.13.3"/>
    </reaction>
</comment>
<dbReference type="InterPro" id="IPR011712">
    <property type="entry name" value="Sig_transdc_His_kin_sub3_dim/P"/>
</dbReference>
<dbReference type="EMBL" id="CP019445">
    <property type="protein sequence ID" value="APZ06736.1"/>
    <property type="molecule type" value="Genomic_DNA"/>
</dbReference>
<dbReference type="GO" id="GO:0005886">
    <property type="term" value="C:plasma membrane"/>
    <property type="evidence" value="ECO:0007669"/>
    <property type="project" value="UniProtKB-SubCell"/>
</dbReference>
<comment type="subcellular location">
    <subcellularLocation>
        <location evidence="2">Cell inner membrane</location>
        <topology evidence="2">Multi-pass membrane protein</topology>
    </subcellularLocation>
</comment>
<evidence type="ECO:0000256" key="1">
    <source>
        <dbReference type="ARBA" id="ARBA00000085"/>
    </source>
</evidence>
<evidence type="ECO:0000256" key="13">
    <source>
        <dbReference type="ARBA" id="ARBA00023136"/>
    </source>
</evidence>
<dbReference type="PANTHER" id="PTHR24421:SF51">
    <property type="entry name" value="NITRATE_NITRITE SENSOR PROTEIN NARX"/>
    <property type="match status" value="1"/>
</dbReference>
<evidence type="ECO:0000256" key="7">
    <source>
        <dbReference type="ARBA" id="ARBA00022692"/>
    </source>
</evidence>
<evidence type="ECO:0000256" key="6">
    <source>
        <dbReference type="ARBA" id="ARBA00022679"/>
    </source>
</evidence>
<dbReference type="CDD" id="cd22900">
    <property type="entry name" value="NarX_sensor"/>
    <property type="match status" value="1"/>
</dbReference>
<dbReference type="KEGG" id="kco:BWI95_17650"/>
<sequence length="600" mass="67103">MLKRLFSPMSLVSQLAVLMLLSTLIGVTGMAVSGWLVQGVQGSAHAINKAGSLRMQSYRLMSAIPLQESEQYLLDEMEHTAFSPELALAAKRDGQQAQLADLQTYWHNVVIPAIKDARQPAQVAEIIAVFVGRIDKLVSAFDSNTEHRIAEVVVLHRVMAILMGLLILIALVWLRARLLRPWQQLLHMARAVSQRDFTQRAHISGGNEMATLGEALNNMSAELGESYAVLERRVQEKTAGLEQKNEILSFLWQANHRLHSRIPMCERLSPVLNGLQNLTLLHDIELRVYDLEDEENHQEFTCQSTASCDVKGCHLCPRDGKLIESTGIGSTLKWRLADAHMQYGLLLAKLPPGRHLSHDQQQLVDTLVEQLTATLALDRHQDRQQQLMVMEERATIARELHDSIAQSLSCMKMQVSCLQMQGDEIPESSRQLLSQIRNELNTSWAQLRELLTTFRLQLTEPGLRPALESSCQEYSAHFGFDVRLDYQLPPRVVPAHQAIHLLQIAREALSNALKHSGATAVSVAVQQQENRVILRISDNGCGIPDNAERTNHYGLIIMRDRAQSLRGDCQVRPGASGGTDVVVTFIPETFLSSMQGDNHE</sequence>
<dbReference type="PROSITE" id="PS50109">
    <property type="entry name" value="HIS_KIN"/>
    <property type="match status" value="1"/>
</dbReference>
<protein>
    <recommendedName>
        <fullName evidence="14">Sensor protein</fullName>
        <ecNumber evidence="14">2.7.13.3</ecNumber>
    </recommendedName>
</protein>
<dbReference type="PIRSF" id="PIRSF003167">
    <property type="entry name" value="STHK_NarX/NarQ"/>
    <property type="match status" value="1"/>
</dbReference>
<evidence type="ECO:0000256" key="2">
    <source>
        <dbReference type="ARBA" id="ARBA00004429"/>
    </source>
</evidence>
<evidence type="ECO:0000256" key="8">
    <source>
        <dbReference type="ARBA" id="ARBA00022741"/>
    </source>
</evidence>
<evidence type="ECO:0000259" key="17">
    <source>
        <dbReference type="PROSITE" id="PS50885"/>
    </source>
</evidence>
<feature type="domain" description="Histidine kinase" evidence="16">
    <location>
        <begin position="395"/>
        <end position="589"/>
    </location>
</feature>
<keyword evidence="6 14" id="KW-0808">Transferase</keyword>
<keyword evidence="8 14" id="KW-0547">Nucleotide-binding</keyword>
<dbReference type="Gene3D" id="3.30.565.10">
    <property type="entry name" value="Histidine kinase-like ATPase, C-terminal domain"/>
    <property type="match status" value="1"/>
</dbReference>
<dbReference type="InterPro" id="IPR050482">
    <property type="entry name" value="Sensor_HK_TwoCompSys"/>
</dbReference>
<dbReference type="InterPro" id="IPR005467">
    <property type="entry name" value="His_kinase_dom"/>
</dbReference>
<gene>
    <name evidence="18" type="ORF">BWI95_17650</name>
</gene>
<dbReference type="Pfam" id="PF07730">
    <property type="entry name" value="HisKA_3"/>
    <property type="match status" value="1"/>
</dbReference>
<evidence type="ECO:0000256" key="10">
    <source>
        <dbReference type="ARBA" id="ARBA00022840"/>
    </source>
</evidence>
<reference evidence="18 19" key="1">
    <citation type="submission" date="2017-01" db="EMBL/GenBank/DDBJ databases">
        <authorList>
            <person name="Cao J.-M."/>
        </authorList>
    </citation>
    <scope>NUCLEOTIDE SEQUENCE [LARGE SCALE GENOMIC DNA]</scope>
    <source>
        <strain evidence="18 19">888-76</strain>
    </source>
</reference>
<dbReference type="SUPFAM" id="SSF158472">
    <property type="entry name" value="HAMP domain-like"/>
    <property type="match status" value="1"/>
</dbReference>
<evidence type="ECO:0000256" key="4">
    <source>
        <dbReference type="ARBA" id="ARBA00022519"/>
    </source>
</evidence>
<keyword evidence="13 14" id="KW-0472">Membrane</keyword>
<keyword evidence="7 15" id="KW-0812">Transmembrane</keyword>
<dbReference type="InterPro" id="IPR042295">
    <property type="entry name" value="NarX-like_N_sf"/>
</dbReference>
<keyword evidence="10 14" id="KW-0067">ATP-binding</keyword>
<dbReference type="GO" id="GO:0000155">
    <property type="term" value="F:phosphorelay sensor kinase activity"/>
    <property type="evidence" value="ECO:0007669"/>
    <property type="project" value="UniProtKB-UniRule"/>
</dbReference>
<dbReference type="CDD" id="cd06225">
    <property type="entry name" value="HAMP"/>
    <property type="match status" value="1"/>
</dbReference>
<dbReference type="Gene3D" id="1.20.120.960">
    <property type="entry name" value="Histidine kinase NarX, sensor domain"/>
    <property type="match status" value="1"/>
</dbReference>
<dbReference type="InterPro" id="IPR016380">
    <property type="entry name" value="Sig_transdc_His_kin_NarX/NarQ"/>
</dbReference>
<proteinExistence type="predicted"/>
<keyword evidence="12 14" id="KW-0902">Two-component regulatory system</keyword>
<dbReference type="InterPro" id="IPR003660">
    <property type="entry name" value="HAMP_dom"/>
</dbReference>
<dbReference type="RefSeq" id="WP_054803461.1">
    <property type="nucleotide sequence ID" value="NZ_CP019445.1"/>
</dbReference>
<keyword evidence="4 14" id="KW-0997">Cell inner membrane</keyword>
<evidence type="ECO:0000256" key="12">
    <source>
        <dbReference type="ARBA" id="ARBA00023012"/>
    </source>
</evidence>